<evidence type="ECO:0008006" key="2">
    <source>
        <dbReference type="Google" id="ProtNLM"/>
    </source>
</evidence>
<organism evidence="1">
    <name type="scientific">marine metagenome</name>
    <dbReference type="NCBI Taxonomy" id="408172"/>
    <lineage>
        <taxon>unclassified sequences</taxon>
        <taxon>metagenomes</taxon>
        <taxon>ecological metagenomes</taxon>
    </lineage>
</organism>
<dbReference type="AlphaFoldDB" id="A0A382KT28"/>
<evidence type="ECO:0000313" key="1">
    <source>
        <dbReference type="EMBL" id="SVC27718.1"/>
    </source>
</evidence>
<accession>A0A382KT28</accession>
<protein>
    <recommendedName>
        <fullName evidence="2">Phytanoyl-CoA dioxygenase</fullName>
    </recommendedName>
</protein>
<name>A0A382KT28_9ZZZZ</name>
<proteinExistence type="predicted"/>
<dbReference type="SUPFAM" id="SSF51197">
    <property type="entry name" value="Clavaminate synthase-like"/>
    <property type="match status" value="1"/>
</dbReference>
<dbReference type="InterPro" id="IPR008775">
    <property type="entry name" value="Phytyl_CoA_dOase-like"/>
</dbReference>
<sequence>MTSSTNEILEELKLKLEPSDRESAKFFQENGYCIMSPSQLVLDNIDEFRKIIDMLMIKESWRGGWEGKEQYMKYKKTFNKGANRLANLFNKDKLFLKLLSEKALLKTLYGLFGNDMKIGALDMREPLPGTGWQELHIDWLPKKNSDDPIQNVVCSIFLDSTNKENGSIRIVPKTHKKIGWIDDYQKDKSSHPDEICLDVKEGSIVLMDANLWHGGTTNYNGARRRVLYMDVRRRSVPQLLNQRIYVDENTQKSLSPIEKFLLGVGENDEIFEERVFAVGDFYRKHFKTDVVVREQ</sequence>
<dbReference type="Pfam" id="PF05721">
    <property type="entry name" value="PhyH"/>
    <property type="match status" value="1"/>
</dbReference>
<reference evidence="1" key="1">
    <citation type="submission" date="2018-05" db="EMBL/GenBank/DDBJ databases">
        <authorList>
            <person name="Lanie J.A."/>
            <person name="Ng W.-L."/>
            <person name="Kazmierczak K.M."/>
            <person name="Andrzejewski T.M."/>
            <person name="Davidsen T.M."/>
            <person name="Wayne K.J."/>
            <person name="Tettelin H."/>
            <person name="Glass J.I."/>
            <person name="Rusch D."/>
            <person name="Podicherti R."/>
            <person name="Tsui H.-C.T."/>
            <person name="Winkler M.E."/>
        </authorList>
    </citation>
    <scope>NUCLEOTIDE SEQUENCE</scope>
</reference>
<gene>
    <name evidence="1" type="ORF">METZ01_LOCUS280572</name>
</gene>
<dbReference type="EMBL" id="UINC01082705">
    <property type="protein sequence ID" value="SVC27718.1"/>
    <property type="molecule type" value="Genomic_DNA"/>
</dbReference>
<dbReference type="Gene3D" id="2.60.120.620">
    <property type="entry name" value="q2cbj1_9rhob like domain"/>
    <property type="match status" value="1"/>
</dbReference>